<evidence type="ECO:0000256" key="4">
    <source>
        <dbReference type="ARBA" id="ARBA00022475"/>
    </source>
</evidence>
<evidence type="ECO:0000256" key="6">
    <source>
        <dbReference type="ARBA" id="ARBA00022989"/>
    </source>
</evidence>
<feature type="transmembrane region" description="Helical" evidence="8">
    <location>
        <begin position="46"/>
        <end position="67"/>
    </location>
</feature>
<keyword evidence="3" id="KW-0813">Transport</keyword>
<evidence type="ECO:0000313" key="10">
    <source>
        <dbReference type="Proteomes" id="UP000215559"/>
    </source>
</evidence>
<evidence type="ECO:0000256" key="8">
    <source>
        <dbReference type="SAM" id="Phobius"/>
    </source>
</evidence>
<sequence length="314" mass="32649">MHRHKGAAWAGLAAFVLIAALCSISIGPGGFLHISRTVLVFRLLRLALGIMAGGVLSLTGAALQGLLRNPLVDPFTLGVASGAALGASLALLAGAGTSLLLPVASFAGALFTIVAVYFLARIKGRVTVTGLVLAGVIVSFLFSSLVMLVMVLGHRPMGQAIYLLMGHLGVAFTRHSLWLFAGSSVVMLAGCGILFSYSRELDIMSSSEETAKSLGVDTSRVTKLIFVVSSVLVGLVVSFTGAISFIGLVVPHLVRMMFGPAHRQVLPGSFVLGAGLLLIADIGARNVVPGGLPLSVVTSLVGVPFFIYLLRRRF</sequence>
<reference evidence="9 10" key="1">
    <citation type="submission" date="2017-07" db="EMBL/GenBank/DDBJ databases">
        <title>Recovery of genomes from metagenomes via a dereplication, aggregation, and scoring strategy.</title>
        <authorList>
            <person name="Sieber C.M."/>
            <person name="Probst A.J."/>
            <person name="Sharrar A."/>
            <person name="Thomas B.C."/>
            <person name="Hess M."/>
            <person name="Tringe S.G."/>
            <person name="Banfield J.F."/>
        </authorList>
    </citation>
    <scope>NUCLEOTIDE SEQUENCE [LARGE SCALE GENOMIC DNA]</scope>
    <source>
        <strain evidence="9">JGI_Cruoil_03_51_56</strain>
    </source>
</reference>
<dbReference type="InterPro" id="IPR000522">
    <property type="entry name" value="ABC_transptr_permease_BtuC"/>
</dbReference>
<keyword evidence="4" id="KW-1003">Cell membrane</keyword>
<dbReference type="Gene3D" id="1.10.3470.10">
    <property type="entry name" value="ABC transporter involved in vitamin B12 uptake, BtuC"/>
    <property type="match status" value="1"/>
</dbReference>
<evidence type="ECO:0000256" key="1">
    <source>
        <dbReference type="ARBA" id="ARBA00004651"/>
    </source>
</evidence>
<proteinExistence type="inferred from homology"/>
<evidence type="ECO:0000256" key="5">
    <source>
        <dbReference type="ARBA" id="ARBA00022692"/>
    </source>
</evidence>
<dbReference type="CDD" id="cd06550">
    <property type="entry name" value="TM_ABC_iron-siderophores_like"/>
    <property type="match status" value="1"/>
</dbReference>
<comment type="similarity">
    <text evidence="2">Belongs to the binding-protein-dependent transport system permease family. FecCD subfamily.</text>
</comment>
<comment type="caution">
    <text evidence="9">The sequence shown here is derived from an EMBL/GenBank/DDBJ whole genome shotgun (WGS) entry which is preliminary data.</text>
</comment>
<evidence type="ECO:0000256" key="2">
    <source>
        <dbReference type="ARBA" id="ARBA00007935"/>
    </source>
</evidence>
<evidence type="ECO:0008006" key="11">
    <source>
        <dbReference type="Google" id="ProtNLM"/>
    </source>
</evidence>
<keyword evidence="5 8" id="KW-0812">Transmembrane</keyword>
<evidence type="ECO:0000313" key="9">
    <source>
        <dbReference type="EMBL" id="OYD13886.1"/>
    </source>
</evidence>
<keyword evidence="7 8" id="KW-0472">Membrane</keyword>
<evidence type="ECO:0000256" key="7">
    <source>
        <dbReference type="ARBA" id="ARBA00023136"/>
    </source>
</evidence>
<feature type="transmembrane region" description="Helical" evidence="8">
    <location>
        <begin position="131"/>
        <end position="150"/>
    </location>
</feature>
<keyword evidence="6 8" id="KW-1133">Transmembrane helix</keyword>
<feature type="transmembrane region" description="Helical" evidence="8">
    <location>
        <begin position="74"/>
        <end position="93"/>
    </location>
</feature>
<dbReference type="EMBL" id="NOZP01000186">
    <property type="protein sequence ID" value="OYD13886.1"/>
    <property type="molecule type" value="Genomic_DNA"/>
</dbReference>
<feature type="transmembrane region" description="Helical" evidence="8">
    <location>
        <begin position="99"/>
        <end position="119"/>
    </location>
</feature>
<dbReference type="Pfam" id="PF01032">
    <property type="entry name" value="FecCD"/>
    <property type="match status" value="1"/>
</dbReference>
<comment type="subcellular location">
    <subcellularLocation>
        <location evidence="1">Cell membrane</location>
        <topology evidence="1">Multi-pass membrane protein</topology>
    </subcellularLocation>
</comment>
<feature type="transmembrane region" description="Helical" evidence="8">
    <location>
        <begin position="177"/>
        <end position="197"/>
    </location>
</feature>
<protein>
    <recommendedName>
        <fullName evidence="11">Iron ABC transporter permease</fullName>
    </recommendedName>
</protein>
<feature type="transmembrane region" description="Helical" evidence="8">
    <location>
        <begin position="290"/>
        <end position="310"/>
    </location>
</feature>
<dbReference type="AlphaFoldDB" id="A0A235BP03"/>
<dbReference type="GO" id="GO:0005886">
    <property type="term" value="C:plasma membrane"/>
    <property type="evidence" value="ECO:0007669"/>
    <property type="project" value="UniProtKB-SubCell"/>
</dbReference>
<dbReference type="GO" id="GO:0022857">
    <property type="term" value="F:transmembrane transporter activity"/>
    <property type="evidence" value="ECO:0007669"/>
    <property type="project" value="InterPro"/>
</dbReference>
<dbReference type="PANTHER" id="PTHR30472">
    <property type="entry name" value="FERRIC ENTEROBACTIN TRANSPORT SYSTEM PERMEASE PROTEIN"/>
    <property type="match status" value="1"/>
</dbReference>
<gene>
    <name evidence="9" type="ORF">CH330_09920</name>
</gene>
<dbReference type="GO" id="GO:0033214">
    <property type="term" value="P:siderophore-iron import into cell"/>
    <property type="evidence" value="ECO:0007669"/>
    <property type="project" value="TreeGrafter"/>
</dbReference>
<dbReference type="Proteomes" id="UP000215559">
    <property type="component" value="Unassembled WGS sequence"/>
</dbReference>
<dbReference type="PANTHER" id="PTHR30472:SF25">
    <property type="entry name" value="ABC TRANSPORTER PERMEASE PROTEIN MJ0876-RELATED"/>
    <property type="match status" value="1"/>
</dbReference>
<name>A0A235BP03_UNCW3</name>
<feature type="transmembrane region" description="Helical" evidence="8">
    <location>
        <begin position="224"/>
        <end position="253"/>
    </location>
</feature>
<dbReference type="InterPro" id="IPR037294">
    <property type="entry name" value="ABC_BtuC-like"/>
</dbReference>
<feature type="transmembrane region" description="Helical" evidence="8">
    <location>
        <begin position="265"/>
        <end position="284"/>
    </location>
</feature>
<evidence type="ECO:0000256" key="3">
    <source>
        <dbReference type="ARBA" id="ARBA00022448"/>
    </source>
</evidence>
<accession>A0A235BP03</accession>
<dbReference type="SUPFAM" id="SSF81345">
    <property type="entry name" value="ABC transporter involved in vitamin B12 uptake, BtuC"/>
    <property type="match status" value="1"/>
</dbReference>
<organism evidence="9 10">
    <name type="scientific">candidate division WOR-3 bacterium JGI_Cruoil_03_51_56</name>
    <dbReference type="NCBI Taxonomy" id="1973747"/>
    <lineage>
        <taxon>Bacteria</taxon>
        <taxon>Bacteria division WOR-3</taxon>
    </lineage>
</organism>